<dbReference type="Proteomes" id="UP000317078">
    <property type="component" value="Unassembled WGS sequence"/>
</dbReference>
<evidence type="ECO:0000313" key="3">
    <source>
        <dbReference type="Proteomes" id="UP000317078"/>
    </source>
</evidence>
<evidence type="ECO:0000256" key="1">
    <source>
        <dbReference type="SAM" id="MobiDB-lite"/>
    </source>
</evidence>
<comment type="caution">
    <text evidence="2">The sequence shown here is derived from an EMBL/GenBank/DDBJ whole genome shotgun (WGS) entry which is preliminary data.</text>
</comment>
<protein>
    <submittedName>
        <fullName evidence="2">Uncharacterized protein</fullName>
    </submittedName>
</protein>
<dbReference type="RefSeq" id="WP_140882753.1">
    <property type="nucleotide sequence ID" value="NZ_RCZP01000007.1"/>
</dbReference>
<sequence>MPDPQTAPAPLFDAGRPYFLFNREERHLAGVLFHLLCLGDNADRLCSRLCPNWPVRKEEFGVYLEYSYFRDAWDEIGRRVPDPNARKREILLVMLAAFGGRPELVAALALSTGVEEFNRRFVRHRPSKTDIQSPATWQVGTFGIEGSGFTPEDLLALCKLKWAFRAKPDVVVQPSLGRAICLELKLESGKASYPATGAEIRLLRERGLYDEGSAERRLPMRQTKLQRLAMEHLFGAGNVALVFITRDGPRGEEREHLSWRSLIEMLEIPTGLPQFAQAAIDRCCPLNKEAPPPREKPMRARRRRTTVASPPASKPRPRLAGTA</sequence>
<proteinExistence type="predicted"/>
<dbReference type="AlphaFoldDB" id="A0A502G7I4"/>
<keyword evidence="3" id="KW-1185">Reference proteome</keyword>
<name>A0A502G7I4_9PROT</name>
<accession>A0A502G7I4</accession>
<reference evidence="2 3" key="1">
    <citation type="journal article" date="2019" name="Environ. Microbiol.">
        <title>Species interactions and distinct microbial communities in high Arctic permafrost affected cryosols are associated with the CH4 and CO2 gas fluxes.</title>
        <authorList>
            <person name="Altshuler I."/>
            <person name="Hamel J."/>
            <person name="Turney S."/>
            <person name="Magnuson E."/>
            <person name="Levesque R."/>
            <person name="Greer C."/>
            <person name="Whyte L.G."/>
        </authorList>
    </citation>
    <scope>NUCLEOTIDE SEQUENCE [LARGE SCALE GENOMIC DNA]</scope>
    <source>
        <strain evidence="2 3">S9.3B</strain>
    </source>
</reference>
<evidence type="ECO:0000313" key="2">
    <source>
        <dbReference type="EMBL" id="TPG57829.1"/>
    </source>
</evidence>
<dbReference type="EMBL" id="RCZP01000007">
    <property type="protein sequence ID" value="TPG57829.1"/>
    <property type="molecule type" value="Genomic_DNA"/>
</dbReference>
<feature type="region of interest" description="Disordered" evidence="1">
    <location>
        <begin position="286"/>
        <end position="323"/>
    </location>
</feature>
<dbReference type="OrthoDB" id="9429440at2"/>
<organism evidence="2 3">
    <name type="scientific">Muricoccus nepalensis</name>
    <dbReference type="NCBI Taxonomy" id="1854500"/>
    <lineage>
        <taxon>Bacteria</taxon>
        <taxon>Pseudomonadati</taxon>
        <taxon>Pseudomonadota</taxon>
        <taxon>Alphaproteobacteria</taxon>
        <taxon>Acetobacterales</taxon>
        <taxon>Roseomonadaceae</taxon>
        <taxon>Muricoccus</taxon>
    </lineage>
</organism>
<gene>
    <name evidence="2" type="ORF">EAH89_10460</name>
</gene>